<dbReference type="Proteomes" id="UP000064893">
    <property type="component" value="Chromosome"/>
</dbReference>
<dbReference type="CDD" id="cd02980">
    <property type="entry name" value="TRX_Fd_family"/>
    <property type="match status" value="1"/>
</dbReference>
<evidence type="ECO:0000313" key="2">
    <source>
        <dbReference type="Proteomes" id="UP000064893"/>
    </source>
</evidence>
<dbReference type="AlphaFoldDB" id="A0A0S2HY17"/>
<dbReference type="SUPFAM" id="SSF52833">
    <property type="entry name" value="Thioredoxin-like"/>
    <property type="match status" value="1"/>
</dbReference>
<sequence>MLEKKEITICLGSSCFARGNKRTVQVIQKFIKDHKLDDYVFFHGGHCFGHCEKAPILKVDKRIYEHVDYLNVIDILSDEFDGYY</sequence>
<dbReference type="STRING" id="1307839.L21SP5_01213"/>
<name>A0A0S2HY17_9BACT</name>
<evidence type="ECO:0000313" key="1">
    <source>
        <dbReference type="EMBL" id="ALO14868.1"/>
    </source>
</evidence>
<keyword evidence="2" id="KW-1185">Reference proteome</keyword>
<dbReference type="Pfam" id="PF01257">
    <property type="entry name" value="2Fe-2S_thioredx"/>
    <property type="match status" value="1"/>
</dbReference>
<gene>
    <name evidence="1" type="ORF">L21SP5_01213</name>
</gene>
<dbReference type="RefSeq" id="WP_057952381.1">
    <property type="nucleotide sequence ID" value="NZ_CP013118.1"/>
</dbReference>
<protein>
    <submittedName>
        <fullName evidence="1">NADH-quinone oxidoreductase, E subunit</fullName>
    </submittedName>
</protein>
<dbReference type="OrthoDB" id="9807975at2"/>
<dbReference type="Gene3D" id="3.40.30.10">
    <property type="entry name" value="Glutaredoxin"/>
    <property type="match status" value="1"/>
</dbReference>
<dbReference type="KEGG" id="blq:L21SP5_01213"/>
<dbReference type="InterPro" id="IPR036249">
    <property type="entry name" value="Thioredoxin-like_sf"/>
</dbReference>
<dbReference type="EMBL" id="CP013118">
    <property type="protein sequence ID" value="ALO14868.1"/>
    <property type="molecule type" value="Genomic_DNA"/>
</dbReference>
<proteinExistence type="predicted"/>
<reference evidence="1 2" key="1">
    <citation type="submission" date="2015-11" db="EMBL/GenBank/DDBJ databases">
        <title>Description and complete genome sequence of a novel strain predominating in hypersaline microbial mats and representing a new family of the Bacteriodetes phylum.</title>
        <authorList>
            <person name="Spring S."/>
            <person name="Bunk B."/>
            <person name="Sproer C."/>
            <person name="Klenk H.-P."/>
        </authorList>
    </citation>
    <scope>NUCLEOTIDE SEQUENCE [LARGE SCALE GENOMIC DNA]</scope>
    <source>
        <strain evidence="1 2">L21-Spi-D4</strain>
    </source>
</reference>
<organism evidence="1 2">
    <name type="scientific">Salinivirga cyanobacteriivorans</name>
    <dbReference type="NCBI Taxonomy" id="1307839"/>
    <lineage>
        <taxon>Bacteria</taxon>
        <taxon>Pseudomonadati</taxon>
        <taxon>Bacteroidota</taxon>
        <taxon>Bacteroidia</taxon>
        <taxon>Bacteroidales</taxon>
        <taxon>Salinivirgaceae</taxon>
        <taxon>Salinivirga</taxon>
    </lineage>
</organism>
<accession>A0A0S2HY17</accession>